<proteinExistence type="inferred from homology"/>
<gene>
    <name evidence="29" type="ORF">P4O66_014636</name>
</gene>
<dbReference type="Gene3D" id="3.30.1640.10">
    <property type="entry name" value="mini-chromosome maintenance (MCM) complex, chain A, domain 1"/>
    <property type="match status" value="1"/>
</dbReference>
<comment type="subcellular location">
    <subcellularLocation>
        <location evidence="2">Chromosome</location>
    </subcellularLocation>
    <subcellularLocation>
        <location evidence="1">Nucleus</location>
    </subcellularLocation>
</comment>
<dbReference type="Gene3D" id="4.10.1030.10">
    <property type="entry name" value="Ring Box Chain A, domain 5"/>
    <property type="match status" value="1"/>
</dbReference>
<keyword evidence="7" id="KW-0158">Chromosome</keyword>
<dbReference type="Gene3D" id="1.20.58.870">
    <property type="match status" value="1"/>
</dbReference>
<evidence type="ECO:0000256" key="26">
    <source>
        <dbReference type="SAM" id="MobiDB-lite"/>
    </source>
</evidence>
<dbReference type="InterPro" id="IPR008049">
    <property type="entry name" value="MCM6"/>
</dbReference>
<dbReference type="InterPro" id="IPR027417">
    <property type="entry name" value="P-loop_NTPase"/>
</dbReference>
<dbReference type="Pfam" id="PF14551">
    <property type="entry name" value="MCM_N"/>
    <property type="match status" value="1"/>
</dbReference>
<evidence type="ECO:0000256" key="10">
    <source>
        <dbReference type="ARBA" id="ARBA00022741"/>
    </source>
</evidence>
<evidence type="ECO:0000313" key="30">
    <source>
        <dbReference type="Proteomes" id="UP001239994"/>
    </source>
</evidence>
<dbReference type="GO" id="GO:0005694">
    <property type="term" value="C:chromosome"/>
    <property type="evidence" value="ECO:0007669"/>
    <property type="project" value="UniProtKB-SubCell"/>
</dbReference>
<dbReference type="FunFam" id="2.40.50.140:FF:000091">
    <property type="entry name" value="DNA helicase"/>
    <property type="match status" value="1"/>
</dbReference>
<evidence type="ECO:0000256" key="24">
    <source>
        <dbReference type="RuleBase" id="RU003829"/>
    </source>
</evidence>
<feature type="region of interest" description="Disordered" evidence="26">
    <location>
        <begin position="110"/>
        <end position="130"/>
    </location>
</feature>
<evidence type="ECO:0000256" key="22">
    <source>
        <dbReference type="ARBA" id="ARBA00077419"/>
    </source>
</evidence>
<keyword evidence="9" id="KW-0235">DNA replication</keyword>
<evidence type="ECO:0000256" key="3">
    <source>
        <dbReference type="ARBA" id="ARBA00004906"/>
    </source>
</evidence>
<dbReference type="InterPro" id="IPR041024">
    <property type="entry name" value="Mcm6_C"/>
</dbReference>
<dbReference type="InterPro" id="IPR018525">
    <property type="entry name" value="MCM_CS"/>
</dbReference>
<comment type="function">
    <text evidence="19">Acts as a component of the mcm2-7 complex (mcm complex) which is the putative replicative helicase essential for 'once per cell cycle' DNA replication initiation and elongation in eukaryotic cells. The active ATPase sites in the mcm2-7 ring are formed through the interaction surfaces of two neighboring subunits such that a critical structure of a conserved arginine finger motif is provided in trans relative to the ATP-binding site of the Walker A box of the adjacent subunit. The six ATPase active sites, however, are likely to contribute differentially to the complex helicase activity. The existence of maternal and zygotic forms of mcm3 and mcm6 suggests that specific forms of mcm2-7 complexes may be used during different stages of development.</text>
</comment>
<dbReference type="InterPro" id="IPR016158">
    <property type="entry name" value="Cullin_homology"/>
</dbReference>
<dbReference type="PROSITE" id="PS50069">
    <property type="entry name" value="CULLIN_2"/>
    <property type="match status" value="1"/>
</dbReference>
<dbReference type="InterPro" id="IPR001373">
    <property type="entry name" value="Cullin_N"/>
</dbReference>
<dbReference type="GO" id="GO:1990518">
    <property type="term" value="F:single-stranded 3'-5' DNA helicase activity"/>
    <property type="evidence" value="ECO:0007669"/>
    <property type="project" value="TreeGrafter"/>
</dbReference>
<dbReference type="GO" id="GO:0042555">
    <property type="term" value="C:MCM complex"/>
    <property type="evidence" value="ECO:0007669"/>
    <property type="project" value="InterPro"/>
</dbReference>
<dbReference type="InterPro" id="IPR041562">
    <property type="entry name" value="MCM_lid"/>
</dbReference>
<evidence type="ECO:0000256" key="20">
    <source>
        <dbReference type="ARBA" id="ARBA00065590"/>
    </source>
</evidence>
<sequence>LFPDPDLKASPTVARRCAARLRAPRLISAPPLPLPAAPYGRLASRCLVEERGRKQSDSQEERGEEGASDIWDDLRAGIQQVYTRQSMAKSRYMELYTHVYNYCTSVHQSNQARGPGVPPPKPSKKAPTPGGAQFVGLELYKRLKEFLKNYLTNLLKDGEDLMDESVLKFYTQQWEDYRFSSKVLNGICAYLNRHWVRRECDEGRKGIYEIYSVRLARAPVVPAFLTSDIFCRSVRLPECNVDFCSLQLALVTWRECLFRPLNKQVTNAVLKLIDKERNGETINTRLISGVVQSYVELGLNEDDAFAKGPTLSVYKEYFESQFLADTERFYTRESTEFLQQNPVTEYMKKAEARLLEEQRRVQVYLHESTQDELARKCEQVLIEKHLEIFHTEFQNLLDADKNEDLGRMYNLVSRITDGLGELKKLLETHIYNQGLAAIEKCGEAALNDPKMYVQTILDVHKKYNALVMSAFNNDAGFVAALDKACGRFINNNAVTKMVQSSSKSPELLARYCDSLLKKSSKNPEEAELEDTLNQVMVVFKYIEDKDVFQKFYAKMLAKRLVHQNSASDDAEASMISKLKQACGFEYTSKLQRMFQDIGVSKDLNEQFKKHLTNSEPLDLDFSIQVLSSGSWPFQQSCTFALPSELERSYQRFTAFYASRHSGRKLTWLYHLSKGELVTNCFKNRYTLQASTFQMAILLQYNTEDSYTVQQLTDSTQIKIVLEDENANVDEVEFKPDTLIKLYLGYKNKKLRVNINVPMKTEQKQEQETTHKNIEEDRKLLIQAAIVRIMKMRKMLKHQQLLAEVLNQLSSRFKPRVPVIKGWSFQFQDKNGEQLYLPEAQELIRPERNTLTVSFANIEHYNQQLATTIQEEFYRVYPFLNRAVRHFARDQGNIPPSKEFYVAFSDFPSRQKIRELSTARIGTLLRISGQVVRTHPVHPELVSGTFLCLDCQSVIKDVEQQFKYTQPTICKNPVCANRRRFMLDTNKSRFVDFQKVRIQETQTELPRGAIPRSVEVILRAEAVEMAQAGDRCDFTGTLVVVPDVSALALSGTRAETGSRVTGKEGFDTDGIQGLKALGVRELSYRLAFLANHVAPTNPRFGGKDLRLEDHTAESVKNQMTVQEWEKVFEMSQDKNLYHNLCTSLFPTIHGNDEIKRGILLMLFGGVAKTTMEGTSLRGDINVCIVGDPSTSKSQFLKHVEDFVPRAVYTSGKASSAAGLTAAVVKDEESHEFVIEAGALMLADNGVCCIDEFDKMDLKDQVAIHEAMEQQTISITKAGVKATLNARTSILAAANPIDGRYNRSKSLKQNVNMSAPIMSRFDLFFIVVDECNEVSLTPLMALPKGCLQYLYGVTDYAIARRIVDLHARNMESVERVYAAEDIQRYIIFARQFQPKITPEAQDFVVEQYKRLRQRDAGGNTKSAWRITVRQLESMLRLSEAMARLYCSDEVQPKHVKEAFRLLNKSIIRVDSPDINFEQDNNEDMTDWNEPLAGNVAGQNGVAAGSAEPGSKLATARPALRMSFAEYRCLSNLLVLHMQKMEQLDEESSVTKSELINWYLKEIENEIESEAELIARKNLIEKVLHRLIHYDHVIIELTKTGLKKVTDEEEEPIVEEDPFLVVNPNYVLED</sequence>
<keyword evidence="18" id="KW-0131">Cell cycle</keyword>
<dbReference type="EC" id="3.6.4.12" evidence="6"/>
<keyword evidence="30" id="KW-1185">Reference proteome</keyword>
<feature type="non-terminal residue" evidence="29">
    <location>
        <position position="1627"/>
    </location>
</feature>
<keyword evidence="11" id="KW-0833">Ubl conjugation pathway</keyword>
<keyword evidence="14 25" id="KW-0067">ATP-binding</keyword>
<comment type="pathway">
    <text evidence="3">Protein modification; protein ubiquitination.</text>
</comment>
<dbReference type="GO" id="GO:0006270">
    <property type="term" value="P:DNA replication initiation"/>
    <property type="evidence" value="ECO:0007669"/>
    <property type="project" value="InterPro"/>
</dbReference>
<keyword evidence="15" id="KW-0832">Ubl conjugation</keyword>
<dbReference type="PANTHER" id="PTHR11630">
    <property type="entry name" value="DNA REPLICATION LICENSING FACTOR MCM FAMILY MEMBER"/>
    <property type="match status" value="1"/>
</dbReference>
<dbReference type="Pfam" id="PF00888">
    <property type="entry name" value="Cullin"/>
    <property type="match status" value="1"/>
</dbReference>
<dbReference type="PROSITE" id="PS50051">
    <property type="entry name" value="MCM_2"/>
    <property type="match status" value="1"/>
</dbReference>
<keyword evidence="8" id="KW-1017">Isopeptide bond</keyword>
<dbReference type="GO" id="GO:0000727">
    <property type="term" value="P:double-strand break repair via break-induced replication"/>
    <property type="evidence" value="ECO:0007669"/>
    <property type="project" value="TreeGrafter"/>
</dbReference>
<evidence type="ECO:0000256" key="12">
    <source>
        <dbReference type="ARBA" id="ARBA00022801"/>
    </source>
</evidence>
<dbReference type="GO" id="GO:0005634">
    <property type="term" value="C:nucleus"/>
    <property type="evidence" value="ECO:0007669"/>
    <property type="project" value="UniProtKB-SubCell"/>
</dbReference>
<feature type="domain" description="Cullin family profile" evidence="28">
    <location>
        <begin position="503"/>
        <end position="717"/>
    </location>
</feature>
<evidence type="ECO:0000256" key="13">
    <source>
        <dbReference type="ARBA" id="ARBA00022806"/>
    </source>
</evidence>
<comment type="similarity">
    <text evidence="4 23 24">Belongs to the cullin family.</text>
</comment>
<dbReference type="InterPro" id="IPR012340">
    <property type="entry name" value="NA-bd_OB-fold"/>
</dbReference>
<dbReference type="FunFam" id="1.20.1310.10:FF:000007">
    <property type="entry name" value="Cullin 1"/>
    <property type="match status" value="1"/>
</dbReference>
<dbReference type="InterPro" id="IPR036388">
    <property type="entry name" value="WH-like_DNA-bd_sf"/>
</dbReference>
<dbReference type="GO" id="GO:0016787">
    <property type="term" value="F:hydrolase activity"/>
    <property type="evidence" value="ECO:0007669"/>
    <property type="project" value="UniProtKB-KW"/>
</dbReference>
<dbReference type="SMART" id="SM00350">
    <property type="entry name" value="MCM"/>
    <property type="match status" value="1"/>
</dbReference>
<dbReference type="SUPFAM" id="SSF75632">
    <property type="entry name" value="Cullin homology domain"/>
    <property type="match status" value="1"/>
</dbReference>
<evidence type="ECO:0000256" key="7">
    <source>
        <dbReference type="ARBA" id="ARBA00022454"/>
    </source>
</evidence>
<keyword evidence="17" id="KW-0539">Nucleus</keyword>
<dbReference type="Pfam" id="PF10557">
    <property type="entry name" value="Cullin_Nedd8"/>
    <property type="match status" value="1"/>
</dbReference>
<dbReference type="FunFam" id="1.20.58.870:FF:000006">
    <property type="entry name" value="DNA helicase"/>
    <property type="match status" value="1"/>
</dbReference>
<evidence type="ECO:0000256" key="1">
    <source>
        <dbReference type="ARBA" id="ARBA00004123"/>
    </source>
</evidence>
<dbReference type="Gene3D" id="2.40.50.140">
    <property type="entry name" value="Nucleic acid-binding proteins"/>
    <property type="match status" value="1"/>
</dbReference>
<organism evidence="29 30">
    <name type="scientific">Electrophorus voltai</name>
    <dbReference type="NCBI Taxonomy" id="2609070"/>
    <lineage>
        <taxon>Eukaryota</taxon>
        <taxon>Metazoa</taxon>
        <taxon>Chordata</taxon>
        <taxon>Craniata</taxon>
        <taxon>Vertebrata</taxon>
        <taxon>Euteleostomi</taxon>
        <taxon>Actinopterygii</taxon>
        <taxon>Neopterygii</taxon>
        <taxon>Teleostei</taxon>
        <taxon>Ostariophysi</taxon>
        <taxon>Gymnotiformes</taxon>
        <taxon>Gymnotoidei</taxon>
        <taxon>Gymnotidae</taxon>
        <taxon>Electrophorus</taxon>
    </lineage>
</organism>
<name>A0AAD8Z0J4_9TELE</name>
<evidence type="ECO:0000256" key="5">
    <source>
        <dbReference type="ARBA" id="ARBA00008010"/>
    </source>
</evidence>
<dbReference type="InterPro" id="IPR031327">
    <property type="entry name" value="MCM"/>
</dbReference>
<evidence type="ECO:0000256" key="2">
    <source>
        <dbReference type="ARBA" id="ARBA00004286"/>
    </source>
</evidence>
<dbReference type="SUPFAM" id="SSF46785">
    <property type="entry name" value="Winged helix' DNA-binding domain"/>
    <property type="match status" value="1"/>
</dbReference>
<evidence type="ECO:0000256" key="9">
    <source>
        <dbReference type="ARBA" id="ARBA00022705"/>
    </source>
</evidence>
<dbReference type="FunFam" id="1.20.1310.10:FF:000019">
    <property type="entry name" value="Cullin 1"/>
    <property type="match status" value="1"/>
</dbReference>
<dbReference type="Gene3D" id="1.10.10.10">
    <property type="entry name" value="Winged helix-like DNA-binding domain superfamily/Winged helix DNA-binding domain"/>
    <property type="match status" value="2"/>
</dbReference>
<dbReference type="InterPro" id="IPR036317">
    <property type="entry name" value="Cullin_homology_sf"/>
</dbReference>
<dbReference type="GO" id="GO:0019005">
    <property type="term" value="C:SCF ubiquitin ligase complex"/>
    <property type="evidence" value="ECO:0007669"/>
    <property type="project" value="UniProtKB-ARBA"/>
</dbReference>
<dbReference type="PROSITE" id="PS00847">
    <property type="entry name" value="MCM_1"/>
    <property type="match status" value="1"/>
</dbReference>
<dbReference type="FunFam" id="4.10.1030.10:FF:000001">
    <property type="entry name" value="Putative Cullin-1"/>
    <property type="match status" value="1"/>
</dbReference>
<dbReference type="FunFam" id="3.30.1640.10:FF:000004">
    <property type="entry name" value="DNA helicase"/>
    <property type="match status" value="1"/>
</dbReference>
<dbReference type="SMART" id="SM00884">
    <property type="entry name" value="Cullin_Nedd8"/>
    <property type="match status" value="1"/>
</dbReference>
<evidence type="ECO:0000256" key="15">
    <source>
        <dbReference type="ARBA" id="ARBA00022843"/>
    </source>
</evidence>
<dbReference type="SMART" id="SM00182">
    <property type="entry name" value="CULLIN"/>
    <property type="match status" value="1"/>
</dbReference>
<comment type="caution">
    <text evidence="29">The sequence shown here is derived from an EMBL/GenBank/DDBJ whole genome shotgun (WGS) entry which is preliminary data.</text>
</comment>
<dbReference type="Proteomes" id="UP001239994">
    <property type="component" value="Unassembled WGS sequence"/>
</dbReference>
<dbReference type="PRINTS" id="PR01657">
    <property type="entry name" value="MCMFAMILY"/>
</dbReference>
<protein>
    <recommendedName>
        <fullName evidence="21">Maternal DNA replication licensing factor mcm6</fullName>
        <ecNumber evidence="6">3.6.4.12</ecNumber>
    </recommendedName>
    <alternativeName>
        <fullName evidence="22">Maternal minichromosome maintenance protein 6</fullName>
    </alternativeName>
</protein>
<dbReference type="SUPFAM" id="SSF52540">
    <property type="entry name" value="P-loop containing nucleoside triphosphate hydrolases"/>
    <property type="match status" value="1"/>
</dbReference>
<dbReference type="InterPro" id="IPR001208">
    <property type="entry name" value="MCM_dom"/>
</dbReference>
<evidence type="ECO:0000256" key="23">
    <source>
        <dbReference type="PROSITE-ProRule" id="PRU00330"/>
    </source>
</evidence>
<dbReference type="InterPro" id="IPR033762">
    <property type="entry name" value="MCM_OB"/>
</dbReference>
<evidence type="ECO:0000256" key="19">
    <source>
        <dbReference type="ARBA" id="ARBA00043867"/>
    </source>
</evidence>
<dbReference type="InterPro" id="IPR016159">
    <property type="entry name" value="Cullin_repeat-like_dom_sf"/>
</dbReference>
<keyword evidence="12" id="KW-0378">Hydrolase</keyword>
<dbReference type="GO" id="GO:0003697">
    <property type="term" value="F:single-stranded DNA binding"/>
    <property type="evidence" value="ECO:0007669"/>
    <property type="project" value="TreeGrafter"/>
</dbReference>
<keyword evidence="10 25" id="KW-0547">Nucleotide-binding</keyword>
<dbReference type="Gene3D" id="1.20.1310.10">
    <property type="entry name" value="Cullin Repeats"/>
    <property type="match status" value="4"/>
</dbReference>
<dbReference type="Pfam" id="PF17207">
    <property type="entry name" value="MCM_OB"/>
    <property type="match status" value="1"/>
</dbReference>
<dbReference type="Pfam" id="PF00493">
    <property type="entry name" value="MCM"/>
    <property type="match status" value="1"/>
</dbReference>
<feature type="domain" description="MCM C-terminal AAA(+) ATPase" evidence="27">
    <location>
        <begin position="1135"/>
        <end position="1331"/>
    </location>
</feature>
<dbReference type="FunFam" id="2.20.28.10:FF:000003">
    <property type="entry name" value="DNA helicase"/>
    <property type="match status" value="1"/>
</dbReference>
<evidence type="ECO:0000256" key="8">
    <source>
        <dbReference type="ARBA" id="ARBA00022499"/>
    </source>
</evidence>
<evidence type="ECO:0000256" key="25">
    <source>
        <dbReference type="RuleBase" id="RU004070"/>
    </source>
</evidence>
<comment type="similarity">
    <text evidence="5 25">Belongs to the MCM family.</text>
</comment>
<dbReference type="Gene3D" id="2.20.28.10">
    <property type="match status" value="1"/>
</dbReference>
<evidence type="ECO:0000256" key="14">
    <source>
        <dbReference type="ARBA" id="ARBA00022840"/>
    </source>
</evidence>
<dbReference type="InterPro" id="IPR019559">
    <property type="entry name" value="Cullin_neddylation_domain"/>
</dbReference>
<dbReference type="SUPFAM" id="SSF74788">
    <property type="entry name" value="Cullin repeat-like"/>
    <property type="match status" value="1"/>
</dbReference>
<dbReference type="FunFam" id="1.20.1310.10:FF:000011">
    <property type="entry name" value="Cullin 1"/>
    <property type="match status" value="1"/>
</dbReference>
<dbReference type="Gene3D" id="3.40.50.300">
    <property type="entry name" value="P-loop containing nucleotide triphosphate hydrolases"/>
    <property type="match status" value="1"/>
</dbReference>
<dbReference type="FunFam" id="1.10.10.10:FF:000014">
    <property type="entry name" value="Cullin 1"/>
    <property type="match status" value="1"/>
</dbReference>
<dbReference type="InterPro" id="IPR036390">
    <property type="entry name" value="WH_DNA-bd_sf"/>
</dbReference>
<evidence type="ECO:0000256" key="21">
    <source>
        <dbReference type="ARBA" id="ARBA00074673"/>
    </source>
</evidence>
<evidence type="ECO:0000313" key="29">
    <source>
        <dbReference type="EMBL" id="KAK1790783.1"/>
    </source>
</evidence>
<dbReference type="Pfam" id="PF26557">
    <property type="entry name" value="Cullin_AB"/>
    <property type="match status" value="1"/>
</dbReference>
<accession>A0AAD8Z0J4</accession>
<dbReference type="GO" id="GO:0006511">
    <property type="term" value="P:ubiquitin-dependent protein catabolic process"/>
    <property type="evidence" value="ECO:0007669"/>
    <property type="project" value="InterPro"/>
</dbReference>
<evidence type="ECO:0000259" key="27">
    <source>
        <dbReference type="PROSITE" id="PS50051"/>
    </source>
</evidence>
<evidence type="ECO:0000256" key="4">
    <source>
        <dbReference type="ARBA" id="ARBA00006019"/>
    </source>
</evidence>
<evidence type="ECO:0000259" key="28">
    <source>
        <dbReference type="PROSITE" id="PS50069"/>
    </source>
</evidence>
<dbReference type="GO" id="GO:0005524">
    <property type="term" value="F:ATP binding"/>
    <property type="evidence" value="ECO:0007669"/>
    <property type="project" value="UniProtKB-KW"/>
</dbReference>
<dbReference type="InterPro" id="IPR027925">
    <property type="entry name" value="MCM_N"/>
</dbReference>
<reference evidence="29" key="1">
    <citation type="submission" date="2023-03" db="EMBL/GenBank/DDBJ databases">
        <title>Electrophorus voltai genome.</title>
        <authorList>
            <person name="Bian C."/>
        </authorList>
    </citation>
    <scope>NUCLEOTIDE SEQUENCE</scope>
    <source>
        <strain evidence="29">CB-2022</strain>
        <tissue evidence="29">Muscle</tissue>
    </source>
</reference>
<evidence type="ECO:0000256" key="6">
    <source>
        <dbReference type="ARBA" id="ARBA00012551"/>
    </source>
</evidence>
<evidence type="ECO:0000256" key="16">
    <source>
        <dbReference type="ARBA" id="ARBA00023125"/>
    </source>
</evidence>
<evidence type="ECO:0000256" key="18">
    <source>
        <dbReference type="ARBA" id="ARBA00023306"/>
    </source>
</evidence>
<dbReference type="EMBL" id="JAROKS010000021">
    <property type="protein sequence ID" value="KAK1790783.1"/>
    <property type="molecule type" value="Genomic_DNA"/>
</dbReference>
<dbReference type="SUPFAM" id="SSF50249">
    <property type="entry name" value="Nucleic acid-binding proteins"/>
    <property type="match status" value="1"/>
</dbReference>
<keyword evidence="13" id="KW-0347">Helicase</keyword>
<evidence type="ECO:0000256" key="11">
    <source>
        <dbReference type="ARBA" id="ARBA00022786"/>
    </source>
</evidence>
<dbReference type="GO" id="GO:1902969">
    <property type="term" value="P:mitotic DNA replication"/>
    <property type="evidence" value="ECO:0007669"/>
    <property type="project" value="TreeGrafter"/>
</dbReference>
<comment type="subunit">
    <text evidence="20">Component of the mcm2-7 complex (RLF-M). The complex forms a toroidal hexameric ring with the proposed subunit order mcm2-mcm6-mcm4-mcm7-mcm3-mcm5. The heterodimer of mmcm3/mcm5 interacts with mcm4, mmcm6, mcm7 and weakly with mcm2. Component of the CMG helicase complex, composed of the mcm2-7 complex, the GINS complex and cdc45.</text>
</comment>
<dbReference type="PRINTS" id="PR01662">
    <property type="entry name" value="MCMPROTEIN6"/>
</dbReference>
<dbReference type="CDD" id="cd17757">
    <property type="entry name" value="MCM6"/>
    <property type="match status" value="1"/>
</dbReference>
<dbReference type="FunFam" id="1.20.1310.10:FF:000023">
    <property type="entry name" value="cullin-1"/>
    <property type="match status" value="1"/>
</dbReference>
<evidence type="ECO:0000256" key="17">
    <source>
        <dbReference type="ARBA" id="ARBA00023242"/>
    </source>
</evidence>
<dbReference type="PANTHER" id="PTHR11630:SF93">
    <property type="entry name" value="DNA REPLICATION LICENSING FACTOR MCM6"/>
    <property type="match status" value="1"/>
</dbReference>
<dbReference type="Pfam" id="PF17855">
    <property type="entry name" value="MCM_lid"/>
    <property type="match status" value="1"/>
</dbReference>
<keyword evidence="16 25" id="KW-0238">DNA-binding</keyword>
<dbReference type="GO" id="GO:0031625">
    <property type="term" value="F:ubiquitin protein ligase binding"/>
    <property type="evidence" value="ECO:0007669"/>
    <property type="project" value="InterPro"/>
</dbReference>
<dbReference type="InterPro" id="IPR059120">
    <property type="entry name" value="Cullin-like_AB"/>
</dbReference>
<dbReference type="FunFam" id="3.40.50.300:FF:000115">
    <property type="entry name" value="DNA helicase"/>
    <property type="match status" value="1"/>
</dbReference>
<dbReference type="Pfam" id="PF18263">
    <property type="entry name" value="WHD_MCM6"/>
    <property type="match status" value="1"/>
</dbReference>